<comment type="caution">
    <text evidence="1">The sequence shown here is derived from an EMBL/GenBank/DDBJ whole genome shotgun (WGS) entry which is preliminary data.</text>
</comment>
<dbReference type="EMBL" id="CAJVRM010000329">
    <property type="protein sequence ID" value="CAG8979675.1"/>
    <property type="molecule type" value="Genomic_DNA"/>
</dbReference>
<proteinExistence type="predicted"/>
<dbReference type="Proteomes" id="UP000701801">
    <property type="component" value="Unassembled WGS sequence"/>
</dbReference>
<dbReference type="AlphaFoldDB" id="A0A9N9LV45"/>
<gene>
    <name evidence="1" type="ORF">HYALB_00003906</name>
</gene>
<dbReference type="OrthoDB" id="10261951at2759"/>
<keyword evidence="2" id="KW-1185">Reference proteome</keyword>
<reference evidence="1" key="1">
    <citation type="submission" date="2021-07" db="EMBL/GenBank/DDBJ databases">
        <authorList>
            <person name="Durling M."/>
        </authorList>
    </citation>
    <scope>NUCLEOTIDE SEQUENCE</scope>
</reference>
<evidence type="ECO:0000313" key="1">
    <source>
        <dbReference type="EMBL" id="CAG8979675.1"/>
    </source>
</evidence>
<name>A0A9N9LV45_9HELO</name>
<protein>
    <submittedName>
        <fullName evidence="1">Uncharacterized protein</fullName>
    </submittedName>
</protein>
<sequence length="304" mass="34261">MSPPQSPRYSKNQIQYYTSPFAKLRATRLTKSLQNTTIKLGPLNNCHIEKGADSLSGIRERKTNQRVELEYVGDYKKTRLTSLAAKFVHKHCTSTKKVVTAAVNSVIHQSSLDYQRMKLLQAAAEDGGKKNRLLRDFEPEAVRMLIRISAALPRAEIENAFKALSQPTWHLGTALYAEDQIREEDVNSVYNASFLGRPTCIISPPSSLTDPALVAAIETFRACPRDEDPENVKRLNRELKKPSRHPGEYLESVQTGDIIRFSWRRGDSAVHSSGNRDEGRIVVLLSFGRSGELVGRWEVGYRLH</sequence>
<accession>A0A9N9LV45</accession>
<evidence type="ECO:0000313" key="2">
    <source>
        <dbReference type="Proteomes" id="UP000701801"/>
    </source>
</evidence>
<organism evidence="1 2">
    <name type="scientific">Hymenoscyphus albidus</name>
    <dbReference type="NCBI Taxonomy" id="595503"/>
    <lineage>
        <taxon>Eukaryota</taxon>
        <taxon>Fungi</taxon>
        <taxon>Dikarya</taxon>
        <taxon>Ascomycota</taxon>
        <taxon>Pezizomycotina</taxon>
        <taxon>Leotiomycetes</taxon>
        <taxon>Helotiales</taxon>
        <taxon>Helotiaceae</taxon>
        <taxon>Hymenoscyphus</taxon>
    </lineage>
</organism>